<dbReference type="GO" id="GO:0030001">
    <property type="term" value="P:metal ion transport"/>
    <property type="evidence" value="ECO:0007669"/>
    <property type="project" value="TreeGrafter"/>
</dbReference>
<evidence type="ECO:0000256" key="7">
    <source>
        <dbReference type="SAM" id="Phobius"/>
    </source>
</evidence>
<name>A0A5J5DGJ0_9PERO</name>
<accession>A0A5J5DGJ0</accession>
<feature type="domain" description="Ion transport" evidence="8">
    <location>
        <begin position="106"/>
        <end position="270"/>
    </location>
</feature>
<feature type="region of interest" description="Disordered" evidence="6">
    <location>
        <begin position="916"/>
        <end position="1084"/>
    </location>
</feature>
<comment type="caution">
    <text evidence="10">The sequence shown here is derived from an EMBL/GenBank/DDBJ whole genome shotgun (WGS) entry which is preliminary data.</text>
</comment>
<feature type="domain" description="TRPM tetramerisation" evidence="9">
    <location>
        <begin position="537"/>
        <end position="591"/>
    </location>
</feature>
<feature type="transmembrane region" description="Helical" evidence="7">
    <location>
        <begin position="157"/>
        <end position="175"/>
    </location>
</feature>
<dbReference type="Pfam" id="PF16519">
    <property type="entry name" value="TRPM_tetra"/>
    <property type="match status" value="1"/>
</dbReference>
<dbReference type="InterPro" id="IPR037162">
    <property type="entry name" value="TRPM_tetra_sf"/>
</dbReference>
<comment type="catalytic activity">
    <reaction evidence="5">
        <text>Mg(2+)(in) = Mg(2+)(out)</text>
        <dbReference type="Rhea" id="RHEA:29827"/>
        <dbReference type="ChEBI" id="CHEBI:18420"/>
    </reaction>
</comment>
<keyword evidence="11" id="KW-1185">Reference proteome</keyword>
<feature type="transmembrane region" description="Helical" evidence="7">
    <location>
        <begin position="90"/>
        <end position="109"/>
    </location>
</feature>
<evidence type="ECO:0000313" key="11">
    <source>
        <dbReference type="Proteomes" id="UP000327493"/>
    </source>
</evidence>
<feature type="transmembrane region" description="Helical" evidence="7">
    <location>
        <begin position="403"/>
        <end position="428"/>
    </location>
</feature>
<evidence type="ECO:0000256" key="2">
    <source>
        <dbReference type="ARBA" id="ARBA00022692"/>
    </source>
</evidence>
<evidence type="ECO:0000256" key="1">
    <source>
        <dbReference type="ARBA" id="ARBA00004141"/>
    </source>
</evidence>
<dbReference type="InterPro" id="IPR005821">
    <property type="entry name" value="Ion_trans_dom"/>
</dbReference>
<keyword evidence="2 7" id="KW-0812">Transmembrane</keyword>
<evidence type="ECO:0000313" key="10">
    <source>
        <dbReference type="EMBL" id="KAA8592393.1"/>
    </source>
</evidence>
<feature type="region of interest" description="Disordered" evidence="6">
    <location>
        <begin position="1"/>
        <end position="30"/>
    </location>
</feature>
<reference evidence="10 11" key="1">
    <citation type="submission" date="2019-08" db="EMBL/GenBank/DDBJ databases">
        <title>A chromosome-level genome assembly, high-density linkage maps, and genome scans reveal the genomic architecture of hybrid incompatibilities underlying speciation via character displacement in darters (Percidae: Etheostominae).</title>
        <authorList>
            <person name="Moran R.L."/>
            <person name="Catchen J.M."/>
            <person name="Fuller R.C."/>
        </authorList>
    </citation>
    <scope>NUCLEOTIDE SEQUENCE [LARGE SCALE GENOMIC DNA]</scope>
    <source>
        <strain evidence="10">EspeVRDwgs_2016</strain>
        <tissue evidence="10">Muscle</tissue>
    </source>
</reference>
<evidence type="ECO:0000256" key="4">
    <source>
        <dbReference type="ARBA" id="ARBA00023136"/>
    </source>
</evidence>
<organism evidence="10 11">
    <name type="scientific">Etheostoma spectabile</name>
    <name type="common">orangethroat darter</name>
    <dbReference type="NCBI Taxonomy" id="54343"/>
    <lineage>
        <taxon>Eukaryota</taxon>
        <taxon>Metazoa</taxon>
        <taxon>Chordata</taxon>
        <taxon>Craniata</taxon>
        <taxon>Vertebrata</taxon>
        <taxon>Euteleostomi</taxon>
        <taxon>Actinopterygii</taxon>
        <taxon>Neopterygii</taxon>
        <taxon>Teleostei</taxon>
        <taxon>Neoteleostei</taxon>
        <taxon>Acanthomorphata</taxon>
        <taxon>Eupercaria</taxon>
        <taxon>Perciformes</taxon>
        <taxon>Percoidei</taxon>
        <taxon>Percidae</taxon>
        <taxon>Etheostomatinae</taxon>
        <taxon>Etheostoma</taxon>
    </lineage>
</organism>
<feature type="compositionally biased region" description="Basic and acidic residues" evidence="6">
    <location>
        <begin position="942"/>
        <end position="954"/>
    </location>
</feature>
<evidence type="ECO:0008006" key="12">
    <source>
        <dbReference type="Google" id="ProtNLM"/>
    </source>
</evidence>
<dbReference type="PANTHER" id="PTHR13800">
    <property type="entry name" value="TRANSIENT RECEPTOR POTENTIAL CATION CHANNEL, SUBFAMILY M, MEMBER 6"/>
    <property type="match status" value="1"/>
</dbReference>
<comment type="subcellular location">
    <subcellularLocation>
        <location evidence="1">Membrane</location>
        <topology evidence="1">Multi-pass membrane protein</topology>
    </subcellularLocation>
</comment>
<dbReference type="Pfam" id="PF00520">
    <property type="entry name" value="Ion_trans"/>
    <property type="match status" value="1"/>
</dbReference>
<sequence>MSYMPQDQEAYLQEKEEEEPEKPVKEKEEEDMEFTVRSYCEAQYNSVAMLGKVTTETSRKKDVEEVQKRHRLIPLGRKIYEFYNAPIVKFWFHTMAYVGYLMLFNYIVLVKMDLWPSTQEWIVIAYIFTNGIEKMREILMSEPGKLLQKVKVWLQEYWNITDLMAILIFSVGMVLRLQEPPLMSYGRVIYCVNIIYWYIRLLDIFGVNKYLGPYVMMIGKMMIDMMYFVIIMLVVLMSFGVARQAILNPNEDPSWMLARNIFFMPYWMIYGEVFADQIDHMHSRKLKHRLNEKLWLGANYLRTYGTWRSSGPSHFPQCSENPSKSTDIDLNLITSTYPTSPSSSSHCHHVMPTLTTKGHLRQKCACGSTRSEVKVALMSPCGQNVTTDDGGVVALPPCKTGAWIVPAIMACYLLVANILLVNLLIAVFNNTFFEVKSISNQVWKFQRYQLIMTFHERPVLPPPLIIFSHITMVLKHLCCRWRKHDDDERDYGLSEWQKNLDKLFITEEELKKVHDFEEQCIEEYFREKDDRFHSSNDERIRVTSERVENMAMRLEEVNEREHFMKASLQTVDIRLAQMEELIGRIAVALERVTGVERGEVNKVRSRTSSDCTDSAYMLRQGECPDAAYILRQSSFNSTEGNAYRLQEALEGTAEGSMSPPSPTGMAARTRSHSFYVGRGGERASGAERAESFFKERSLSLHRANSSQSVSSGAAPKESKPLPLATLSVSQQHRPSSCIDIYVSTSEEVGPGEVFLDHLRMVPPLQRERSLQSDIMETVLPGGRDFSSTATSGMGDRHSEGGAGSSGTAGAMFDDSAAADLSLCSAHLLPDTTLPPWDLEPSPPPSAGLLERSKSSRYLSTAGTVFMDEAPLVKSHSLMFTPRGCYSGLGAGVQVKAAEYTSITDCIDTRCVSAPYTPAERSHSPGGSTSFPFDKPSDIASSHPEREAELSHTESDPEDPEDLISTPDTPRLGGLGGPSGAPLCSPYSRLERANSCSSDDSHPSLTLAPPHRKSLSVSERMERGQSLGADSGGLGRGDRGLAGTRNPFLRSKSGARPETAKTDSLSMRKLATPSAFRSFDRQNYT</sequence>
<evidence type="ECO:0000256" key="6">
    <source>
        <dbReference type="SAM" id="MobiDB-lite"/>
    </source>
</evidence>
<dbReference type="EMBL" id="VOFY01000005">
    <property type="protein sequence ID" value="KAA8592393.1"/>
    <property type="molecule type" value="Genomic_DNA"/>
</dbReference>
<protein>
    <recommendedName>
        <fullName evidence="12">Ion transport domain-containing protein</fullName>
    </recommendedName>
</protein>
<dbReference type="GO" id="GO:0051262">
    <property type="term" value="P:protein tetramerization"/>
    <property type="evidence" value="ECO:0007669"/>
    <property type="project" value="InterPro"/>
</dbReference>
<evidence type="ECO:0000259" key="8">
    <source>
        <dbReference type="Pfam" id="PF00520"/>
    </source>
</evidence>
<feature type="transmembrane region" description="Helical" evidence="7">
    <location>
        <begin position="187"/>
        <end position="205"/>
    </location>
</feature>
<dbReference type="GO" id="GO:0005261">
    <property type="term" value="F:monoatomic cation channel activity"/>
    <property type="evidence" value="ECO:0007669"/>
    <property type="project" value="TreeGrafter"/>
</dbReference>
<dbReference type="GO" id="GO:0005886">
    <property type="term" value="C:plasma membrane"/>
    <property type="evidence" value="ECO:0007669"/>
    <property type="project" value="TreeGrafter"/>
</dbReference>
<keyword evidence="4 7" id="KW-0472">Membrane</keyword>
<dbReference type="Proteomes" id="UP000327493">
    <property type="component" value="Chromosome 5"/>
</dbReference>
<dbReference type="InterPro" id="IPR032415">
    <property type="entry name" value="TRPM_tetra"/>
</dbReference>
<dbReference type="PANTHER" id="PTHR13800:SF7">
    <property type="entry name" value="TRANSIENT RECEPTOR POTENTIAL CATION CHANNEL SUBFAMILY M MEMBER 3"/>
    <property type="match status" value="1"/>
</dbReference>
<feature type="region of interest" description="Disordered" evidence="6">
    <location>
        <begin position="779"/>
        <end position="808"/>
    </location>
</feature>
<evidence type="ECO:0000256" key="5">
    <source>
        <dbReference type="ARBA" id="ARBA00034269"/>
    </source>
</evidence>
<feature type="transmembrane region" description="Helical" evidence="7">
    <location>
        <begin position="226"/>
        <end position="245"/>
    </location>
</feature>
<keyword evidence="3 7" id="KW-1133">Transmembrane helix</keyword>
<dbReference type="InterPro" id="IPR050927">
    <property type="entry name" value="TRPM"/>
</dbReference>
<evidence type="ECO:0000256" key="3">
    <source>
        <dbReference type="ARBA" id="ARBA00022989"/>
    </source>
</evidence>
<proteinExistence type="predicted"/>
<dbReference type="AlphaFoldDB" id="A0A5J5DGJ0"/>
<evidence type="ECO:0000259" key="9">
    <source>
        <dbReference type="Pfam" id="PF16519"/>
    </source>
</evidence>
<dbReference type="Gene3D" id="1.20.5.1010">
    <property type="entry name" value="TRPM, tetramerisation domain"/>
    <property type="match status" value="1"/>
</dbReference>
<gene>
    <name evidence="10" type="ORF">FQN60_017848</name>
</gene>